<keyword evidence="6" id="KW-0326">Glycosidase</keyword>
<dbReference type="PANTHER" id="PTHR12143">
    <property type="entry name" value="PEPTIDE N-GLYCANASE PNGASE -RELATED"/>
    <property type="match status" value="1"/>
</dbReference>
<keyword evidence="7" id="KW-1185">Reference proteome</keyword>
<dbReference type="PANTHER" id="PTHR12143:SF39">
    <property type="entry name" value="SECRETED PROTEIN"/>
    <property type="match status" value="1"/>
</dbReference>
<feature type="domain" description="Glycosyl hydrolase family 92" evidence="4">
    <location>
        <begin position="280"/>
        <end position="743"/>
    </location>
</feature>
<comment type="cofactor">
    <cofactor evidence="1">
        <name>Ca(2+)</name>
        <dbReference type="ChEBI" id="CHEBI:29108"/>
    </cofactor>
</comment>
<dbReference type="Pfam" id="PF17678">
    <property type="entry name" value="Glyco_hydro_92N"/>
    <property type="match status" value="1"/>
</dbReference>
<dbReference type="RefSeq" id="WP_112376830.1">
    <property type="nucleotide sequence ID" value="NZ_CP030104.1"/>
</dbReference>
<keyword evidence="3" id="KW-0106">Calcium</keyword>
<gene>
    <name evidence="6" type="ORF">HME9304_00217</name>
</gene>
<dbReference type="Gene3D" id="2.70.98.10">
    <property type="match status" value="1"/>
</dbReference>
<organism evidence="6 7">
    <name type="scientific">Flagellimonas maritima</name>
    <dbReference type="NCBI Taxonomy" id="1383885"/>
    <lineage>
        <taxon>Bacteria</taxon>
        <taxon>Pseudomonadati</taxon>
        <taxon>Bacteroidota</taxon>
        <taxon>Flavobacteriia</taxon>
        <taxon>Flavobacteriales</taxon>
        <taxon>Flavobacteriaceae</taxon>
        <taxon>Flagellimonas</taxon>
    </lineage>
</organism>
<dbReference type="Gene3D" id="1.20.1610.10">
    <property type="entry name" value="alpha-1,2-mannosidases domains"/>
    <property type="match status" value="1"/>
</dbReference>
<dbReference type="SUPFAM" id="SSF48208">
    <property type="entry name" value="Six-hairpin glycosidases"/>
    <property type="match status" value="1"/>
</dbReference>
<comment type="subunit">
    <text evidence="2">Monomer.</text>
</comment>
<evidence type="ECO:0000313" key="6">
    <source>
        <dbReference type="EMBL" id="AWX43230.1"/>
    </source>
</evidence>
<name>A0A2Z4LN91_9FLAO</name>
<evidence type="ECO:0000259" key="4">
    <source>
        <dbReference type="Pfam" id="PF07971"/>
    </source>
</evidence>
<dbReference type="InterPro" id="IPR008928">
    <property type="entry name" value="6-hairpin_glycosidase_sf"/>
</dbReference>
<dbReference type="GO" id="GO:0005829">
    <property type="term" value="C:cytosol"/>
    <property type="evidence" value="ECO:0007669"/>
    <property type="project" value="TreeGrafter"/>
</dbReference>
<reference evidence="6 7" key="1">
    <citation type="submission" date="2018-06" db="EMBL/GenBank/DDBJ databases">
        <title>Spongiibacterium sp. HME9304 Genome sequencing and assembly.</title>
        <authorList>
            <person name="Kang H."/>
            <person name="Kim H."/>
            <person name="Joh K."/>
        </authorList>
    </citation>
    <scope>NUCLEOTIDE SEQUENCE [LARGE SCALE GENOMIC DNA]</scope>
    <source>
        <strain evidence="6 7">HME9304</strain>
    </source>
</reference>
<sequence length="761" mass="86537">MRKFRYSFLCVIPLQFIFVFSCKEPSGNTLDNPNVNSKYTSYVNPFIGTEGNGTKHSIGNVHPGAVRPWGMVSVSPQSFDFTKMQSPSGYRHEEKKIFGFSNVNFSGVGCPATGSIPFKFSTRDLPSGYEGSSFSQQIARPGYYSVRLDEDEITVHATTTKRSSIVKLELPKGSTKIYLDLMAQQAHVKGGVIENYTNTAVSGYQLEGNFCGAANRSFVFFSAHLSKEADSTYLEYNNRTDTRFNQNLDDKPSGISYVFDNEAPAELYIKVGVSYVSTANAEENLNKEQTGYDFEKVKKEAEEEWEKELGRIKVTGNSDDDKTVFYTALYHSLLMPMTYSDHNGDYVRMGSTEIGKSSYTRYTGFSLWDTYRTTHPLLTLAYPEKQEEFVKNMLDIYDESGWLPKWPIFNFEPYLMVGDPAPIVIGDTYTKGIDNFDVQKAYEAMVKSADYEEGNLNRRGIRDYNTYGYITMDGNFSEVENFQWNNGIVWGAVSNTMEFNLADYNIAQMAKLMGNEEDYQKYLKRSKSFMSFYNDEIGLLQPKNKDGSWYKPFDPTQELWDRMNFGLRGGPGFVEGSAWQYLFSVPHGIDTLKNRMGEEQFLKNLDTIFDKKYFDMTNEPGFGFPFFYNLTKEKNWKTAHTVHNLLKEHFPNAPNGLPGNDDAGAMSSWVVFAMMGLYPHTPGNPEYFVTVPVFEKIEIQLNNDFYKGSQIVIERRGPKDGAIKSIRLGDKDVDYKVSHGALTSDNGMLLIETENRETAQE</sequence>
<dbReference type="GO" id="GO:0005975">
    <property type="term" value="P:carbohydrate metabolic process"/>
    <property type="evidence" value="ECO:0007669"/>
    <property type="project" value="InterPro"/>
</dbReference>
<keyword evidence="6" id="KW-0378">Hydrolase</keyword>
<dbReference type="Pfam" id="PF07971">
    <property type="entry name" value="Glyco_hydro_92"/>
    <property type="match status" value="1"/>
</dbReference>
<dbReference type="AlphaFoldDB" id="A0A2Z4LN91"/>
<dbReference type="InterPro" id="IPR005887">
    <property type="entry name" value="GH92_a_mannosidase_put"/>
</dbReference>
<dbReference type="PROSITE" id="PS51257">
    <property type="entry name" value="PROKAR_LIPOPROTEIN"/>
    <property type="match status" value="1"/>
</dbReference>
<proteinExistence type="predicted"/>
<evidence type="ECO:0000313" key="7">
    <source>
        <dbReference type="Proteomes" id="UP000248536"/>
    </source>
</evidence>
<dbReference type="Proteomes" id="UP000248536">
    <property type="component" value="Chromosome"/>
</dbReference>
<evidence type="ECO:0000259" key="5">
    <source>
        <dbReference type="Pfam" id="PF17678"/>
    </source>
</evidence>
<dbReference type="KEGG" id="spon:HME9304_00217"/>
<dbReference type="GO" id="GO:0000224">
    <property type="term" value="F:peptide-N4-(N-acetyl-beta-glucosaminyl)asparagine amidase activity"/>
    <property type="evidence" value="ECO:0007669"/>
    <property type="project" value="TreeGrafter"/>
</dbReference>
<dbReference type="EMBL" id="CP030104">
    <property type="protein sequence ID" value="AWX43230.1"/>
    <property type="molecule type" value="Genomic_DNA"/>
</dbReference>
<dbReference type="GO" id="GO:0016798">
    <property type="term" value="F:hydrolase activity, acting on glycosyl bonds"/>
    <property type="evidence" value="ECO:0007669"/>
    <property type="project" value="UniProtKB-KW"/>
</dbReference>
<dbReference type="NCBIfam" id="TIGR01180">
    <property type="entry name" value="aman2_put"/>
    <property type="match status" value="1"/>
</dbReference>
<dbReference type="InterPro" id="IPR012939">
    <property type="entry name" value="Glyco_hydro_92"/>
</dbReference>
<accession>A0A2Z4LN91</accession>
<dbReference type="OrthoDB" id="9804511at2"/>
<evidence type="ECO:0000256" key="1">
    <source>
        <dbReference type="ARBA" id="ARBA00001913"/>
    </source>
</evidence>
<feature type="domain" description="Glycosyl hydrolase family 92 N-terminal" evidence="5">
    <location>
        <begin position="42"/>
        <end position="274"/>
    </location>
</feature>
<dbReference type="GO" id="GO:0030246">
    <property type="term" value="F:carbohydrate binding"/>
    <property type="evidence" value="ECO:0007669"/>
    <property type="project" value="InterPro"/>
</dbReference>
<dbReference type="InterPro" id="IPR050883">
    <property type="entry name" value="PNGase"/>
</dbReference>
<evidence type="ECO:0000256" key="2">
    <source>
        <dbReference type="ARBA" id="ARBA00011245"/>
    </source>
</evidence>
<dbReference type="InterPro" id="IPR014718">
    <property type="entry name" value="GH-type_carb-bd"/>
</dbReference>
<dbReference type="Gene3D" id="1.20.1050.60">
    <property type="entry name" value="alpha-1,2-mannosidase"/>
    <property type="match status" value="1"/>
</dbReference>
<dbReference type="InterPro" id="IPR041371">
    <property type="entry name" value="GH92_N"/>
</dbReference>
<dbReference type="GO" id="GO:0006516">
    <property type="term" value="P:glycoprotein catabolic process"/>
    <property type="evidence" value="ECO:0007669"/>
    <property type="project" value="TreeGrafter"/>
</dbReference>
<protein>
    <submittedName>
        <fullName evidence="6">Putative glycosidase</fullName>
    </submittedName>
</protein>
<evidence type="ECO:0000256" key="3">
    <source>
        <dbReference type="ARBA" id="ARBA00022837"/>
    </source>
</evidence>
<dbReference type="Gene3D" id="3.30.2080.10">
    <property type="entry name" value="GH92 mannosidase domain"/>
    <property type="match status" value="1"/>
</dbReference>